<dbReference type="InterPro" id="IPR039425">
    <property type="entry name" value="RNA_pol_sigma-70-like"/>
</dbReference>
<evidence type="ECO:0000256" key="2">
    <source>
        <dbReference type="ARBA" id="ARBA00023015"/>
    </source>
</evidence>
<comment type="similarity">
    <text evidence="1">Belongs to the sigma-70 factor family. ECF subfamily.</text>
</comment>
<feature type="domain" description="RNA polymerase sigma factor 70 region 4 type 2" evidence="8">
    <location>
        <begin position="130"/>
        <end position="182"/>
    </location>
</feature>
<dbReference type="InterPro" id="IPR036388">
    <property type="entry name" value="WH-like_DNA-bd_sf"/>
</dbReference>
<dbReference type="InterPro" id="IPR014284">
    <property type="entry name" value="RNA_pol_sigma-70_dom"/>
</dbReference>
<dbReference type="Pfam" id="PF08281">
    <property type="entry name" value="Sigma70_r4_2"/>
    <property type="match status" value="1"/>
</dbReference>
<dbReference type="EMBL" id="SNXE01000005">
    <property type="protein sequence ID" value="TDP09225.1"/>
    <property type="molecule type" value="Genomic_DNA"/>
</dbReference>
<gene>
    <name evidence="9" type="ORF">DFR39_10561</name>
</gene>
<keyword evidence="5" id="KW-0804">Transcription</keyword>
<dbReference type="GO" id="GO:0016987">
    <property type="term" value="F:sigma factor activity"/>
    <property type="evidence" value="ECO:0007669"/>
    <property type="project" value="UniProtKB-KW"/>
</dbReference>
<organism evidence="9 10">
    <name type="scientific">Roseateles asaccharophilus</name>
    <dbReference type="NCBI Taxonomy" id="582607"/>
    <lineage>
        <taxon>Bacteria</taxon>
        <taxon>Pseudomonadati</taxon>
        <taxon>Pseudomonadota</taxon>
        <taxon>Betaproteobacteria</taxon>
        <taxon>Burkholderiales</taxon>
        <taxon>Sphaerotilaceae</taxon>
        <taxon>Roseateles</taxon>
    </lineage>
</organism>
<dbReference type="PANTHER" id="PTHR43133">
    <property type="entry name" value="RNA POLYMERASE ECF-TYPE SIGMA FACTO"/>
    <property type="match status" value="1"/>
</dbReference>
<dbReference type="CDD" id="cd06171">
    <property type="entry name" value="Sigma70_r4"/>
    <property type="match status" value="1"/>
</dbReference>
<name>A0A4R6N3B0_9BURK</name>
<dbReference type="InterPro" id="IPR013324">
    <property type="entry name" value="RNA_pol_sigma_r3/r4-like"/>
</dbReference>
<reference evidence="9 10" key="1">
    <citation type="submission" date="2019-03" db="EMBL/GenBank/DDBJ databases">
        <title>Genomic Encyclopedia of Type Strains, Phase IV (KMG-IV): sequencing the most valuable type-strain genomes for metagenomic binning, comparative biology and taxonomic classification.</title>
        <authorList>
            <person name="Goeker M."/>
        </authorList>
    </citation>
    <scope>NUCLEOTIDE SEQUENCE [LARGE SCALE GENOMIC DNA]</scope>
    <source>
        <strain evidence="9 10">DSM 25082</strain>
    </source>
</reference>
<evidence type="ECO:0000259" key="8">
    <source>
        <dbReference type="Pfam" id="PF08281"/>
    </source>
</evidence>
<dbReference type="SUPFAM" id="SSF88659">
    <property type="entry name" value="Sigma3 and sigma4 domains of RNA polymerase sigma factors"/>
    <property type="match status" value="1"/>
</dbReference>
<feature type="region of interest" description="Disordered" evidence="6">
    <location>
        <begin position="102"/>
        <end position="126"/>
    </location>
</feature>
<dbReference type="InterPro" id="IPR013325">
    <property type="entry name" value="RNA_pol_sigma_r2"/>
</dbReference>
<protein>
    <submittedName>
        <fullName evidence="9">RNA polymerase sigma-70 factor (ECF subfamily)</fullName>
    </submittedName>
</protein>
<evidence type="ECO:0000313" key="10">
    <source>
        <dbReference type="Proteomes" id="UP000295357"/>
    </source>
</evidence>
<evidence type="ECO:0000259" key="7">
    <source>
        <dbReference type="Pfam" id="PF04542"/>
    </source>
</evidence>
<dbReference type="InterPro" id="IPR013249">
    <property type="entry name" value="RNA_pol_sigma70_r4_t2"/>
</dbReference>
<dbReference type="GO" id="GO:0003677">
    <property type="term" value="F:DNA binding"/>
    <property type="evidence" value="ECO:0007669"/>
    <property type="project" value="UniProtKB-KW"/>
</dbReference>
<proteinExistence type="inferred from homology"/>
<keyword evidence="2" id="KW-0805">Transcription regulation</keyword>
<evidence type="ECO:0000256" key="3">
    <source>
        <dbReference type="ARBA" id="ARBA00023082"/>
    </source>
</evidence>
<dbReference type="Proteomes" id="UP000295357">
    <property type="component" value="Unassembled WGS sequence"/>
</dbReference>
<comment type="caution">
    <text evidence="9">The sequence shown here is derived from an EMBL/GenBank/DDBJ whole genome shotgun (WGS) entry which is preliminary data.</text>
</comment>
<keyword evidence="10" id="KW-1185">Reference proteome</keyword>
<sequence length="190" mass="21160">MPTAPPAAFEAELRPWWERGQSGDEAAYRHALSLIATRLRAYIRRRMAEQPDEVEDMVQEVLLSLHLHRGSYDGSVPVSAWVLAIARHRLIDEWRRRGRRPPTLALDTDTPEAWEPLADDGGRASHEARRDLQQLLQTLPAAQRRAIELTQLAGFSGVEAAAATGASESAIKVQVHRGLKRLAAQVRGKP</sequence>
<accession>A0A4R6N3B0</accession>
<dbReference type="InterPro" id="IPR007627">
    <property type="entry name" value="RNA_pol_sigma70_r2"/>
</dbReference>
<dbReference type="Gene3D" id="1.10.10.10">
    <property type="entry name" value="Winged helix-like DNA-binding domain superfamily/Winged helix DNA-binding domain"/>
    <property type="match status" value="1"/>
</dbReference>
<dbReference type="NCBIfam" id="TIGR02937">
    <property type="entry name" value="sigma70-ECF"/>
    <property type="match status" value="1"/>
</dbReference>
<evidence type="ECO:0000256" key="1">
    <source>
        <dbReference type="ARBA" id="ARBA00010641"/>
    </source>
</evidence>
<dbReference type="GO" id="GO:0006352">
    <property type="term" value="P:DNA-templated transcription initiation"/>
    <property type="evidence" value="ECO:0007669"/>
    <property type="project" value="InterPro"/>
</dbReference>
<dbReference type="OrthoDB" id="8535698at2"/>
<evidence type="ECO:0000256" key="5">
    <source>
        <dbReference type="ARBA" id="ARBA00023163"/>
    </source>
</evidence>
<feature type="domain" description="RNA polymerase sigma-70 region 2" evidence="7">
    <location>
        <begin position="38"/>
        <end position="100"/>
    </location>
</feature>
<dbReference type="Pfam" id="PF04542">
    <property type="entry name" value="Sigma70_r2"/>
    <property type="match status" value="1"/>
</dbReference>
<dbReference type="RefSeq" id="WP_133603852.1">
    <property type="nucleotide sequence ID" value="NZ_JAUFPJ010000003.1"/>
</dbReference>
<keyword evidence="4" id="KW-0238">DNA-binding</keyword>
<evidence type="ECO:0000313" key="9">
    <source>
        <dbReference type="EMBL" id="TDP09225.1"/>
    </source>
</evidence>
<dbReference type="PANTHER" id="PTHR43133:SF58">
    <property type="entry name" value="ECF RNA POLYMERASE SIGMA FACTOR SIGD"/>
    <property type="match status" value="1"/>
</dbReference>
<evidence type="ECO:0000256" key="4">
    <source>
        <dbReference type="ARBA" id="ARBA00023125"/>
    </source>
</evidence>
<dbReference type="Gene3D" id="1.10.1740.10">
    <property type="match status" value="1"/>
</dbReference>
<keyword evidence="3" id="KW-0731">Sigma factor</keyword>
<evidence type="ECO:0000256" key="6">
    <source>
        <dbReference type="SAM" id="MobiDB-lite"/>
    </source>
</evidence>
<dbReference type="SUPFAM" id="SSF88946">
    <property type="entry name" value="Sigma2 domain of RNA polymerase sigma factors"/>
    <property type="match status" value="1"/>
</dbReference>
<dbReference type="AlphaFoldDB" id="A0A4R6N3B0"/>